<dbReference type="OrthoDB" id="5046242at2759"/>
<organism evidence="1 2">
    <name type="scientific">Fusarium oxysporum</name>
    <name type="common">Fusarium vascular wilt</name>
    <dbReference type="NCBI Taxonomy" id="5507"/>
    <lineage>
        <taxon>Eukaryota</taxon>
        <taxon>Fungi</taxon>
        <taxon>Dikarya</taxon>
        <taxon>Ascomycota</taxon>
        <taxon>Pezizomycotina</taxon>
        <taxon>Sordariomycetes</taxon>
        <taxon>Hypocreomycetidae</taxon>
        <taxon>Hypocreales</taxon>
        <taxon>Nectriaceae</taxon>
        <taxon>Fusarium</taxon>
        <taxon>Fusarium oxysporum species complex</taxon>
    </lineage>
</organism>
<evidence type="ECO:0000313" key="1">
    <source>
        <dbReference type="EMBL" id="SCO76715.1"/>
    </source>
</evidence>
<dbReference type="VEuPathDB" id="FungiDB:FOXG_07156"/>
<gene>
    <name evidence="1" type="ORF">FRV6_00927</name>
</gene>
<dbReference type="Gene3D" id="3.50.50.60">
    <property type="entry name" value="FAD/NAD(P)-binding domain"/>
    <property type="match status" value="1"/>
</dbReference>
<evidence type="ECO:0000313" key="2">
    <source>
        <dbReference type="Proteomes" id="UP000219369"/>
    </source>
</evidence>
<dbReference type="AlphaFoldDB" id="A0A2H3STK2"/>
<evidence type="ECO:0008006" key="3">
    <source>
        <dbReference type="Google" id="ProtNLM"/>
    </source>
</evidence>
<reference evidence="2" key="1">
    <citation type="submission" date="2016-09" db="EMBL/GenBank/DDBJ databases">
        <authorList>
            <person name="Guldener U."/>
        </authorList>
    </citation>
    <scope>NUCLEOTIDE SEQUENCE [LARGE SCALE GENOMIC DNA]</scope>
    <source>
        <strain evidence="2">V64-1</strain>
    </source>
</reference>
<dbReference type="VEuPathDB" id="FungiDB:FOMG_17426"/>
<dbReference type="InterPro" id="IPR036188">
    <property type="entry name" value="FAD/NAD-bd_sf"/>
</dbReference>
<accession>A0A2H3STK2</accession>
<sequence length="225" mass="24654">MAIAPCYCNLIAKVGVPNGRDVKGVLLLNWLVSNPDADAETKDLEQSGGKGRYTKTQLCSDIIIPFPLTSQALKETGLVLSAAEKTLFSQVGVNGYFSSAVRMNKLGDNLTVSQELSNPLTPLKPEGQPVYLTPLHPGSNVVSVYSADDPAHLSSMKLSAADIRPFSGQIDYFPHVDPKSLADGWYDKFNDLRGKDHTYFTSRLNSFELVEYTIRAARDLAETHF</sequence>
<proteinExistence type="predicted"/>
<dbReference type="Proteomes" id="UP000219369">
    <property type="component" value="Unassembled WGS sequence"/>
</dbReference>
<name>A0A2H3STK2_FUSOX</name>
<dbReference type="EMBL" id="FMJY01000001">
    <property type="protein sequence ID" value="SCO76715.1"/>
    <property type="molecule type" value="Genomic_DNA"/>
</dbReference>
<protein>
    <recommendedName>
        <fullName evidence="3">Amine oxidase domain-containing protein</fullName>
    </recommendedName>
</protein>